<dbReference type="Proteomes" id="UP000598426">
    <property type="component" value="Unassembled WGS sequence"/>
</dbReference>
<dbReference type="EMBL" id="JACXZS010000018">
    <property type="protein sequence ID" value="MBD3943884.1"/>
    <property type="molecule type" value="Genomic_DNA"/>
</dbReference>
<evidence type="ECO:0000313" key="5">
    <source>
        <dbReference type="Proteomes" id="UP000598426"/>
    </source>
</evidence>
<dbReference type="InterPro" id="IPR055170">
    <property type="entry name" value="GFO_IDH_MocA-like_dom"/>
</dbReference>
<dbReference type="InterPro" id="IPR052515">
    <property type="entry name" value="Gfo/Idh/MocA_Oxidoreductase"/>
</dbReference>
<dbReference type="Pfam" id="PF01408">
    <property type="entry name" value="GFO_IDH_MocA"/>
    <property type="match status" value="1"/>
</dbReference>
<keyword evidence="5" id="KW-1185">Reference proteome</keyword>
<dbReference type="InterPro" id="IPR036291">
    <property type="entry name" value="NAD(P)-bd_dom_sf"/>
</dbReference>
<dbReference type="RefSeq" id="WP_191173480.1">
    <property type="nucleotide sequence ID" value="NZ_JACXZS010000018.1"/>
</dbReference>
<gene>
    <name evidence="4" type="ORF">IF188_19515</name>
</gene>
<evidence type="ECO:0000259" key="2">
    <source>
        <dbReference type="Pfam" id="PF01408"/>
    </source>
</evidence>
<dbReference type="SUPFAM" id="SSF51735">
    <property type="entry name" value="NAD(P)-binding Rossmann-fold domains"/>
    <property type="match status" value="1"/>
</dbReference>
<dbReference type="PANTHER" id="PTHR43249:SF1">
    <property type="entry name" value="D-GLUCOSIDE 3-DEHYDROGENASE"/>
    <property type="match status" value="1"/>
</dbReference>
<dbReference type="Gene3D" id="3.40.50.720">
    <property type="entry name" value="NAD(P)-binding Rossmann-like Domain"/>
    <property type="match status" value="1"/>
</dbReference>
<dbReference type="PANTHER" id="PTHR43249">
    <property type="entry name" value="UDP-N-ACETYL-2-AMINO-2-DEOXY-D-GLUCURONATE OXIDASE"/>
    <property type="match status" value="1"/>
</dbReference>
<organism evidence="4 5">
    <name type="scientific">Microbacterium helvum</name>
    <dbReference type="NCBI Taxonomy" id="2773713"/>
    <lineage>
        <taxon>Bacteria</taxon>
        <taxon>Bacillati</taxon>
        <taxon>Actinomycetota</taxon>
        <taxon>Actinomycetes</taxon>
        <taxon>Micrococcales</taxon>
        <taxon>Microbacteriaceae</taxon>
        <taxon>Microbacterium</taxon>
    </lineage>
</organism>
<dbReference type="InterPro" id="IPR000683">
    <property type="entry name" value="Gfo/Idh/MocA-like_OxRdtase_N"/>
</dbReference>
<evidence type="ECO:0000259" key="3">
    <source>
        <dbReference type="Pfam" id="PF22725"/>
    </source>
</evidence>
<evidence type="ECO:0000313" key="4">
    <source>
        <dbReference type="EMBL" id="MBD3943884.1"/>
    </source>
</evidence>
<evidence type="ECO:0000256" key="1">
    <source>
        <dbReference type="ARBA" id="ARBA00023027"/>
    </source>
</evidence>
<feature type="domain" description="GFO/IDH/MocA-like oxidoreductase" evidence="3">
    <location>
        <begin position="152"/>
        <end position="273"/>
    </location>
</feature>
<accession>A0ABR8NTD9</accession>
<sequence>MTATASARPLSTAPLPTAIVGCGVIGRTHVESVLSFDELELVALIDPVRERADALADEVEHTTGGRPRVFASIDDLRAAGVEVGLVVIGTPSGLHVDQGIAALGAGAHVIIEKPLDVDLVRARRLAEAASAHAGQVCTIISQHRFDPGSLIVHEAIEAGRFGRLTSAVATVPWWRSQGYYDSGDWRGTWALDGGGALMNQGVHTLDLLLWFLGRPVSVSAEFALLAHDGVEVEDTVVATITFASGALAVLHATTAGYPGLAVRLQVQGSTGSAVIDSDELQYIHTSDATAGNDMGLAGGGNQRDEYDLEPADGEIPVDATQSATGHERQYRDLLDAVAEGRDPVVTVDEALFTLATVRAVYASATTGGKVLIDDVLAGAYDDVELVVPAPQLV</sequence>
<feature type="domain" description="Gfo/Idh/MocA-like oxidoreductase N-terminal" evidence="2">
    <location>
        <begin position="17"/>
        <end position="135"/>
    </location>
</feature>
<dbReference type="Gene3D" id="3.30.360.10">
    <property type="entry name" value="Dihydrodipicolinate Reductase, domain 2"/>
    <property type="match status" value="1"/>
</dbReference>
<reference evidence="4 5" key="1">
    <citation type="submission" date="2020-09" db="EMBL/GenBank/DDBJ databases">
        <title>Isolation and identification of active actinomycetes.</title>
        <authorList>
            <person name="Li X."/>
        </authorList>
    </citation>
    <scope>NUCLEOTIDE SEQUENCE [LARGE SCALE GENOMIC DNA]</scope>
    <source>
        <strain evidence="4 5">NEAU-LLC</strain>
    </source>
</reference>
<proteinExistence type="predicted"/>
<comment type="caution">
    <text evidence="4">The sequence shown here is derived from an EMBL/GenBank/DDBJ whole genome shotgun (WGS) entry which is preliminary data.</text>
</comment>
<protein>
    <submittedName>
        <fullName evidence="4">Gfo/Idh/MocA family oxidoreductase</fullName>
    </submittedName>
</protein>
<keyword evidence="1" id="KW-0520">NAD</keyword>
<name>A0ABR8NTD9_9MICO</name>
<dbReference type="Pfam" id="PF22725">
    <property type="entry name" value="GFO_IDH_MocA_C3"/>
    <property type="match status" value="1"/>
</dbReference>
<dbReference type="SUPFAM" id="SSF55347">
    <property type="entry name" value="Glyceraldehyde-3-phosphate dehydrogenase-like, C-terminal domain"/>
    <property type="match status" value="1"/>
</dbReference>